<accession>A0A6J6Z622</accession>
<dbReference type="AlphaFoldDB" id="A0A6J6Z622"/>
<protein>
    <submittedName>
        <fullName evidence="1">Unannotated protein</fullName>
    </submittedName>
</protein>
<proteinExistence type="predicted"/>
<evidence type="ECO:0000313" key="1">
    <source>
        <dbReference type="EMBL" id="CAB4812937.1"/>
    </source>
</evidence>
<organism evidence="1">
    <name type="scientific">freshwater metagenome</name>
    <dbReference type="NCBI Taxonomy" id="449393"/>
    <lineage>
        <taxon>unclassified sequences</taxon>
        <taxon>metagenomes</taxon>
        <taxon>ecological metagenomes</taxon>
    </lineage>
</organism>
<dbReference type="EMBL" id="CAFAAI010000341">
    <property type="protein sequence ID" value="CAB4812937.1"/>
    <property type="molecule type" value="Genomic_DNA"/>
</dbReference>
<reference evidence="1" key="1">
    <citation type="submission" date="2020-05" db="EMBL/GenBank/DDBJ databases">
        <authorList>
            <person name="Chiriac C."/>
            <person name="Salcher M."/>
            <person name="Ghai R."/>
            <person name="Kavagutti S V."/>
        </authorList>
    </citation>
    <scope>NUCLEOTIDE SEQUENCE</scope>
</reference>
<name>A0A6J6Z622_9ZZZZ</name>
<sequence length="236" mass="25891">MRGDVGVERGSWRSKRWGRAHGFFVFALAADIQHRAERTAQAGAGLICGSDECRVARGTAKVACGSCTEQQRSTRLANELARSSGDHLVIRRDSLGLPLGGGGFELAAIGLVIEHQHQQLRTRCAIDSGVMNLGENSEPILGQTLDDVGLPQRTAAVEWAAHDARDELADLMIVAWRWNCGVTHMKVEIEVWVLDPKRMVETEGHFANAAPQWFEQMQTLSNLFAPLAEWVVVGLI</sequence>
<gene>
    <name evidence="1" type="ORF">UFOPK2992_01697</name>
</gene>